<gene>
    <name evidence="6" type="ORF">EKO27_g2322</name>
</gene>
<comment type="caution">
    <text evidence="6">The sequence shown here is derived from an EMBL/GenBank/DDBJ whole genome shotgun (WGS) entry which is preliminary data.</text>
</comment>
<sequence length="571" mass="62327">MEITLVQKLCKGLQVPVFAKKYSDAAAGLALIVCIQLLVVPTQIALELHSVNLPASILVMFLVLFTMAVASSVNGDTSKLYKKHLRGPTDFIGRHMSFGFVAFFVLLIRDHVDSSSDVPKLVGVFVLTTIISYIASFLLAFIGFRLEQGLRRSRQAAVDLESNNKTWPSPSTAWPALPYERRPGRIAQLSTLSKALSAEEPLKKITTVPNRSTTTSIDFVLRTAPIWIWLFLLTTVGLPIYLATDYVMPFEVFSFTLFWVLSIQFQRSLRSSRTLLRFRRLRSFFLIFSNPIVLTWALTTTYMWTKTLYTGRDISTIMGEFRHYGSLSESIIRIMQDHAVQAHLGAGDLAGLLLDAGVACMGFKMYEYRSELWASLGTVSFTCTALAAINVFLNVLVGHGFGLEAKEAIAFASRSATLALGVPAIENLGGSTTLASVIAIFSGILFQMAGDWLFSLMRINDRVLRDAEPQPLKVAIPTKNHSLFGATTLVSSIEVKNGNSGSCGTNEENTIVAAGVTVGINAAAMGTAYLIERDSRAVAYSALSMIMFGAATVAMTALPGAGQTIMFLTSR</sequence>
<dbReference type="AlphaFoldDB" id="A0A439DEC7"/>
<dbReference type="PANTHER" id="PTHR30249:SF0">
    <property type="entry name" value="PLASTIDAL GLYCOLATE_GLYCERATE TRANSLOCATOR 1, CHLOROPLASTIC"/>
    <property type="match status" value="1"/>
</dbReference>
<dbReference type="PANTHER" id="PTHR30249">
    <property type="entry name" value="PUTATIVE SEROTONIN TRANSPORTER"/>
    <property type="match status" value="1"/>
</dbReference>
<keyword evidence="7" id="KW-1185">Reference proteome</keyword>
<evidence type="ECO:0000256" key="4">
    <source>
        <dbReference type="ARBA" id="ARBA00023136"/>
    </source>
</evidence>
<feature type="transmembrane region" description="Helical" evidence="5">
    <location>
        <begin position="284"/>
        <end position="304"/>
    </location>
</feature>
<dbReference type="Pfam" id="PF04172">
    <property type="entry name" value="LrgB"/>
    <property type="match status" value="2"/>
</dbReference>
<feature type="transmembrane region" description="Helical" evidence="5">
    <location>
        <begin position="25"/>
        <end position="45"/>
    </location>
</feature>
<feature type="transmembrane region" description="Helical" evidence="5">
    <location>
        <begin position="91"/>
        <end position="109"/>
    </location>
</feature>
<dbReference type="InterPro" id="IPR007300">
    <property type="entry name" value="CidB/LrgB"/>
</dbReference>
<reference evidence="6 7" key="1">
    <citation type="submission" date="2018-12" db="EMBL/GenBank/DDBJ databases">
        <title>Draft genome sequence of Xylaria grammica IHI A82.</title>
        <authorList>
            <person name="Buettner E."/>
            <person name="Kellner H."/>
        </authorList>
    </citation>
    <scope>NUCLEOTIDE SEQUENCE [LARGE SCALE GENOMIC DNA]</scope>
    <source>
        <strain evidence="6 7">IHI A82</strain>
    </source>
</reference>
<dbReference type="EMBL" id="RYZI01000042">
    <property type="protein sequence ID" value="RWA12770.1"/>
    <property type="molecule type" value="Genomic_DNA"/>
</dbReference>
<feature type="transmembrane region" description="Helical" evidence="5">
    <location>
        <begin position="537"/>
        <end position="561"/>
    </location>
</feature>
<dbReference type="Proteomes" id="UP000286045">
    <property type="component" value="Unassembled WGS sequence"/>
</dbReference>
<feature type="transmembrane region" description="Helical" evidence="5">
    <location>
        <begin position="51"/>
        <end position="70"/>
    </location>
</feature>
<evidence type="ECO:0000256" key="1">
    <source>
        <dbReference type="ARBA" id="ARBA00004141"/>
    </source>
</evidence>
<comment type="subcellular location">
    <subcellularLocation>
        <location evidence="1">Membrane</location>
        <topology evidence="1">Multi-pass membrane protein</topology>
    </subcellularLocation>
</comment>
<evidence type="ECO:0000256" key="2">
    <source>
        <dbReference type="ARBA" id="ARBA00022692"/>
    </source>
</evidence>
<feature type="transmembrane region" description="Helical" evidence="5">
    <location>
        <begin position="219"/>
        <end position="240"/>
    </location>
</feature>
<evidence type="ECO:0008006" key="8">
    <source>
        <dbReference type="Google" id="ProtNLM"/>
    </source>
</evidence>
<keyword evidence="3 5" id="KW-1133">Transmembrane helix</keyword>
<protein>
    <recommendedName>
        <fullName evidence="8">LrgB-like protein</fullName>
    </recommendedName>
</protein>
<evidence type="ECO:0000313" key="7">
    <source>
        <dbReference type="Proteomes" id="UP000286045"/>
    </source>
</evidence>
<keyword evidence="4 5" id="KW-0472">Membrane</keyword>
<feature type="transmembrane region" description="Helical" evidence="5">
    <location>
        <begin position="372"/>
        <end position="396"/>
    </location>
</feature>
<dbReference type="GO" id="GO:0016020">
    <property type="term" value="C:membrane"/>
    <property type="evidence" value="ECO:0007669"/>
    <property type="project" value="UniProtKB-SubCell"/>
</dbReference>
<evidence type="ECO:0000256" key="3">
    <source>
        <dbReference type="ARBA" id="ARBA00022989"/>
    </source>
</evidence>
<feature type="transmembrane region" description="Helical" evidence="5">
    <location>
        <begin position="121"/>
        <end position="144"/>
    </location>
</feature>
<keyword evidence="2 5" id="KW-0812">Transmembrane</keyword>
<evidence type="ECO:0000313" key="6">
    <source>
        <dbReference type="EMBL" id="RWA12770.1"/>
    </source>
</evidence>
<evidence type="ECO:0000256" key="5">
    <source>
        <dbReference type="SAM" id="Phobius"/>
    </source>
</evidence>
<proteinExistence type="predicted"/>
<feature type="transmembrane region" description="Helical" evidence="5">
    <location>
        <begin position="246"/>
        <end position="263"/>
    </location>
</feature>
<organism evidence="6 7">
    <name type="scientific">Xylaria grammica</name>
    <dbReference type="NCBI Taxonomy" id="363999"/>
    <lineage>
        <taxon>Eukaryota</taxon>
        <taxon>Fungi</taxon>
        <taxon>Dikarya</taxon>
        <taxon>Ascomycota</taxon>
        <taxon>Pezizomycotina</taxon>
        <taxon>Sordariomycetes</taxon>
        <taxon>Xylariomycetidae</taxon>
        <taxon>Xylariales</taxon>
        <taxon>Xylariaceae</taxon>
        <taxon>Xylaria</taxon>
    </lineage>
</organism>
<accession>A0A439DEC7</accession>
<feature type="transmembrane region" description="Helical" evidence="5">
    <location>
        <begin position="511"/>
        <end position="531"/>
    </location>
</feature>
<name>A0A439DEC7_9PEZI</name>
<feature type="transmembrane region" description="Helical" evidence="5">
    <location>
        <begin position="431"/>
        <end position="454"/>
    </location>
</feature>